<feature type="region of interest" description="Disordered" evidence="11">
    <location>
        <begin position="142"/>
        <end position="194"/>
    </location>
</feature>
<evidence type="ECO:0000256" key="5">
    <source>
        <dbReference type="ARBA" id="ARBA00022801"/>
    </source>
</evidence>
<keyword evidence="5 13" id="KW-0378">Hydrolase</keyword>
<dbReference type="GO" id="GO:0005829">
    <property type="term" value="C:cytosol"/>
    <property type="evidence" value="ECO:0007669"/>
    <property type="project" value="TreeGrafter"/>
</dbReference>
<accession>A0A1Y2AWL8</accession>
<dbReference type="Gene3D" id="3.40.50.300">
    <property type="entry name" value="P-loop containing nucleotide triphosphate hydrolases"/>
    <property type="match status" value="2"/>
</dbReference>
<proteinExistence type="inferred from homology"/>
<comment type="subcellular location">
    <subcellularLocation>
        <location evidence="1">Membrane</location>
    </subcellularLocation>
</comment>
<dbReference type="Gene3D" id="1.10.8.60">
    <property type="match status" value="2"/>
</dbReference>
<dbReference type="InterPro" id="IPR003593">
    <property type="entry name" value="AAA+_ATPase"/>
</dbReference>
<organism evidence="13 14">
    <name type="scientific">Naematelia encephala</name>
    <dbReference type="NCBI Taxonomy" id="71784"/>
    <lineage>
        <taxon>Eukaryota</taxon>
        <taxon>Fungi</taxon>
        <taxon>Dikarya</taxon>
        <taxon>Basidiomycota</taxon>
        <taxon>Agaricomycotina</taxon>
        <taxon>Tremellomycetes</taxon>
        <taxon>Tremellales</taxon>
        <taxon>Naemateliaceae</taxon>
        <taxon>Naematelia</taxon>
    </lineage>
</organism>
<dbReference type="FunFam" id="3.40.50.300:FF:000109">
    <property type="entry name" value="Peroxisomal biogenesis factor 6"/>
    <property type="match status" value="1"/>
</dbReference>
<evidence type="ECO:0000256" key="2">
    <source>
        <dbReference type="ARBA" id="ARBA00006914"/>
    </source>
</evidence>
<dbReference type="PANTHER" id="PTHR23077">
    <property type="entry name" value="AAA-FAMILY ATPASE"/>
    <property type="match status" value="1"/>
</dbReference>
<feature type="domain" description="AAA+ ATPase" evidence="12">
    <location>
        <begin position="919"/>
        <end position="1059"/>
    </location>
</feature>
<evidence type="ECO:0000256" key="6">
    <source>
        <dbReference type="ARBA" id="ARBA00022840"/>
    </source>
</evidence>
<dbReference type="FunFam" id="1.10.8.60:FF:000039">
    <property type="entry name" value="peroxisome biogenesis factor 6"/>
    <property type="match status" value="1"/>
</dbReference>
<dbReference type="OrthoDB" id="5553750at2759"/>
<keyword evidence="3" id="KW-0962">Peroxisome biogenesis</keyword>
<dbReference type="STRING" id="71784.A0A1Y2AWL8"/>
<dbReference type="Proteomes" id="UP000193986">
    <property type="component" value="Unassembled WGS sequence"/>
</dbReference>
<dbReference type="InterPro" id="IPR056995">
    <property type="entry name" value="PEX6_4th_dom"/>
</dbReference>
<sequence>MPIPVRRLRRSPGIRAQVEVLLDTAISPLTGSSVGYATTALWKRLALTHNIQSTGEGRQAEHIAVAVQWPLDKRLGNHREDSFVIWVQELREGSRNSADRVLYLPPAALPAYSPPTVVVTLHHHRPVELSLAVLQQVTEDGERPDQEFTPDLKHLFPQSPRRIGANGDHAAQSNRPAGGSIIRQGDILPSSKSPTTRRYRILMLEPVRQGILTPTTKIIISSTPYQITPQIINDDSSEASSSEAHTHLSMANFDPDTFLSSSLDMSFHQPTSLPDGEMLTNGDDIGHSIYSSTSGSITPRPGGTRVLTPPSPVARVEDFEDGDVDGGARFSPVVSEGPSSSANDRGDNVIWLGVGGLGRAGIFEGDWVLLRSTKLADGTLGAGRLVKAMAWEQLDDPSDDIPSNPVVMSPSLHRALFTSYASSNTDVYIQPTSFGARAPTVPIAKAITVSRIATAEASDKRYERSWLLGLREHFSGSQGGKEPEPKSEPPSQLVRRGDIISVPIWVDRPVESGDEGEETSSTDESDVSDGMVSLAPRKGSKPTAIGYFIVTGMSFEPLVPIEDDFRSSISSKARAGELGCYVDVGSGGATKMTLAGVERSRICRRSSDRQSHSIVKVPSPFNLPAAAKLRDLLLSTFSSSSLVSFLYLSILIKGARGGGKSTLVRSVADDIGFNVIEVECFDVIGDTSALISGTISAQLSKVKACAPCILLVKNAEVLAKKSESSATGRSPPAAKILEDAAAELRSACTETGWPCVLIGTCGDEESLVAEIGGVFKHDIKLEAPNELERISILKYHLRAASLAPDITLQQVARQTAALLPIDLASLCLHVQDLALQRAMNTSSRSAGTVQLAGLNLTAADFNSALDAARSSYSDSIGAPKIPQVSWDDVGGLQSVKKEILDTVQLPLERPELFADGLKKRSGILLYGPPGTGKTLLAKAVATSCSLNFFSVKGPELLNMYIGESEANVRRIFQRARDAAPCVIFMDELDSVAPRRGNQGDSGGVMDRIVSQLLAELDGMSTGKGGDVFVMGATNRPDLLDPALLRPGRFDRMLYLSVATSHEAQLGILQALTRKFTLGPQLDLADIAEQCPFNYTGADFYALCSDAMLRAMTRKAEAVNERIAQLNDTPPPHPFPHPLTPQYYLATMASREEMEAKVAREDFEEALARLVPSVSRDEMRHYETVQQEFQAFEIGKG</sequence>
<dbReference type="InterPro" id="IPR041569">
    <property type="entry name" value="AAA_lid_3"/>
</dbReference>
<evidence type="ECO:0000259" key="12">
    <source>
        <dbReference type="SMART" id="SM00382"/>
    </source>
</evidence>
<evidence type="ECO:0000256" key="7">
    <source>
        <dbReference type="ARBA" id="ARBA00023136"/>
    </source>
</evidence>
<evidence type="ECO:0000256" key="10">
    <source>
        <dbReference type="ARBA" id="ARBA00048778"/>
    </source>
</evidence>
<evidence type="ECO:0000256" key="3">
    <source>
        <dbReference type="ARBA" id="ARBA00022593"/>
    </source>
</evidence>
<comment type="catalytic activity">
    <reaction evidence="10">
        <text>ATP + H2O = ADP + phosphate + H(+)</text>
        <dbReference type="Rhea" id="RHEA:13065"/>
        <dbReference type="ChEBI" id="CHEBI:15377"/>
        <dbReference type="ChEBI" id="CHEBI:15378"/>
        <dbReference type="ChEBI" id="CHEBI:30616"/>
        <dbReference type="ChEBI" id="CHEBI:43474"/>
        <dbReference type="ChEBI" id="CHEBI:456216"/>
    </reaction>
    <physiologicalReaction direction="left-to-right" evidence="10">
        <dbReference type="Rhea" id="RHEA:13066"/>
    </physiologicalReaction>
</comment>
<comment type="caution">
    <text evidence="13">The sequence shown here is derived from an EMBL/GenBank/DDBJ whole genome shotgun (WGS) entry which is preliminary data.</text>
</comment>
<dbReference type="CDD" id="cd19527">
    <property type="entry name" value="RecA-like_PEX6_r2"/>
    <property type="match status" value="1"/>
</dbReference>
<dbReference type="PROSITE" id="PS00674">
    <property type="entry name" value="AAA"/>
    <property type="match status" value="1"/>
</dbReference>
<gene>
    <name evidence="13" type="ORF">BCR39DRAFT_540443</name>
</gene>
<evidence type="ECO:0000256" key="9">
    <source>
        <dbReference type="ARBA" id="ARBA00034920"/>
    </source>
</evidence>
<dbReference type="EMBL" id="MCFC01000045">
    <property type="protein sequence ID" value="ORY26690.1"/>
    <property type="molecule type" value="Genomic_DNA"/>
</dbReference>
<evidence type="ECO:0000256" key="11">
    <source>
        <dbReference type="SAM" id="MobiDB-lite"/>
    </source>
</evidence>
<dbReference type="InterPro" id="IPR027417">
    <property type="entry name" value="P-loop_NTPase"/>
</dbReference>
<name>A0A1Y2AWL8_9TREE</name>
<evidence type="ECO:0000256" key="1">
    <source>
        <dbReference type="ARBA" id="ARBA00004370"/>
    </source>
</evidence>
<dbReference type="Pfam" id="PF00004">
    <property type="entry name" value="AAA"/>
    <property type="match status" value="2"/>
</dbReference>
<dbReference type="GO" id="GO:0016558">
    <property type="term" value="P:protein import into peroxisome matrix"/>
    <property type="evidence" value="ECO:0007669"/>
    <property type="project" value="TreeGrafter"/>
</dbReference>
<dbReference type="InterPro" id="IPR047533">
    <property type="entry name" value="RecA-like_PEX6_r2"/>
</dbReference>
<evidence type="ECO:0000256" key="4">
    <source>
        <dbReference type="ARBA" id="ARBA00022741"/>
    </source>
</evidence>
<evidence type="ECO:0000313" key="14">
    <source>
        <dbReference type="Proteomes" id="UP000193986"/>
    </source>
</evidence>
<keyword evidence="6" id="KW-0067">ATP-binding</keyword>
<dbReference type="GO" id="GO:0005524">
    <property type="term" value="F:ATP binding"/>
    <property type="evidence" value="ECO:0007669"/>
    <property type="project" value="UniProtKB-KW"/>
</dbReference>
<dbReference type="InterPro" id="IPR050168">
    <property type="entry name" value="AAA_ATPase_domain"/>
</dbReference>
<dbReference type="GO" id="GO:0016887">
    <property type="term" value="F:ATP hydrolysis activity"/>
    <property type="evidence" value="ECO:0007669"/>
    <property type="project" value="InterPro"/>
</dbReference>
<dbReference type="SUPFAM" id="SSF52540">
    <property type="entry name" value="P-loop containing nucleoside triphosphate hydrolases"/>
    <property type="match status" value="2"/>
</dbReference>
<feature type="region of interest" description="Disordered" evidence="11">
    <location>
        <begin position="510"/>
        <end position="535"/>
    </location>
</feature>
<evidence type="ECO:0000256" key="8">
    <source>
        <dbReference type="ARBA" id="ARBA00034811"/>
    </source>
</evidence>
<dbReference type="InterPro" id="IPR003959">
    <property type="entry name" value="ATPase_AAA_core"/>
</dbReference>
<keyword evidence="7" id="KW-0472">Membrane</keyword>
<dbReference type="Pfam" id="PF17862">
    <property type="entry name" value="AAA_lid_3"/>
    <property type="match status" value="1"/>
</dbReference>
<feature type="compositionally biased region" description="Acidic residues" evidence="11">
    <location>
        <begin position="512"/>
        <end position="527"/>
    </location>
</feature>
<dbReference type="SMART" id="SM00382">
    <property type="entry name" value="AAA"/>
    <property type="match status" value="2"/>
</dbReference>
<comment type="similarity">
    <text evidence="2">Belongs to the AAA ATPase family.</text>
</comment>
<dbReference type="GO" id="GO:0005778">
    <property type="term" value="C:peroxisomal membrane"/>
    <property type="evidence" value="ECO:0007669"/>
    <property type="project" value="TreeGrafter"/>
</dbReference>
<keyword evidence="14" id="KW-1185">Reference proteome</keyword>
<dbReference type="InParanoid" id="A0A1Y2AWL8"/>
<feature type="region of interest" description="Disordered" evidence="11">
    <location>
        <begin position="474"/>
        <end position="493"/>
    </location>
</feature>
<evidence type="ECO:0000313" key="13">
    <source>
        <dbReference type="EMBL" id="ORY26690.1"/>
    </source>
</evidence>
<protein>
    <recommendedName>
        <fullName evidence="8">Peroxisomal ATPase PEX6</fullName>
    </recommendedName>
    <alternativeName>
        <fullName evidence="9">Peroxin-6</fullName>
    </alternativeName>
</protein>
<feature type="compositionally biased region" description="Basic and acidic residues" evidence="11">
    <location>
        <begin position="142"/>
        <end position="154"/>
    </location>
</feature>
<feature type="domain" description="AAA+ ATPase" evidence="12">
    <location>
        <begin position="646"/>
        <end position="785"/>
    </location>
</feature>
<dbReference type="InterPro" id="IPR003960">
    <property type="entry name" value="ATPase_AAA_CS"/>
</dbReference>
<dbReference type="AlphaFoldDB" id="A0A1Y2AWL8"/>
<keyword evidence="4" id="KW-0547">Nucleotide-binding</keyword>
<reference evidence="13 14" key="1">
    <citation type="submission" date="2016-07" db="EMBL/GenBank/DDBJ databases">
        <title>Pervasive Adenine N6-methylation of Active Genes in Fungi.</title>
        <authorList>
            <consortium name="DOE Joint Genome Institute"/>
            <person name="Mondo S.J."/>
            <person name="Dannebaum R.O."/>
            <person name="Kuo R.C."/>
            <person name="Labutti K."/>
            <person name="Haridas S."/>
            <person name="Kuo A."/>
            <person name="Salamov A."/>
            <person name="Ahrendt S.R."/>
            <person name="Lipzen A."/>
            <person name="Sullivan W."/>
            <person name="Andreopoulos W.B."/>
            <person name="Clum A."/>
            <person name="Lindquist E."/>
            <person name="Daum C."/>
            <person name="Ramamoorthy G.K."/>
            <person name="Gryganskyi A."/>
            <person name="Culley D."/>
            <person name="Magnuson J.K."/>
            <person name="James T.Y."/>
            <person name="O'Malley M.A."/>
            <person name="Stajich J.E."/>
            <person name="Spatafora J.W."/>
            <person name="Visel A."/>
            <person name="Grigoriev I.V."/>
        </authorList>
    </citation>
    <scope>NUCLEOTIDE SEQUENCE [LARGE SCALE GENOMIC DNA]</scope>
    <source>
        <strain evidence="13 14">68-887.2</strain>
    </source>
</reference>
<dbReference type="PANTHER" id="PTHR23077:SF9">
    <property type="entry name" value="PEROXISOMAL ATPASE PEX6"/>
    <property type="match status" value="1"/>
</dbReference>
<dbReference type="Pfam" id="PF23315">
    <property type="entry name" value="PEX6_4th"/>
    <property type="match status" value="1"/>
</dbReference>